<dbReference type="Proteomes" id="UP000688137">
    <property type="component" value="Unassembled WGS sequence"/>
</dbReference>
<keyword evidence="2" id="KW-1185">Reference proteome</keyword>
<protein>
    <submittedName>
        <fullName evidence="1">Uncharacterized protein</fullName>
    </submittedName>
</protein>
<sequence length="338" mass="39903">MDNPDNYIVNIFKNEIQIKRIRKELKQLEILDRKEFKITFKQLSNNLQIIVEMQPVVPLNQGKPIKICLYLDNKFPFVFPRVHVLSHLTKPTFADGRDYIEDVLHQQWSPSILLNEIIQKFPQFLDQVRRCKDDRDQLLSLGKYNQDLEYEGQLGLEDVEYFCCKEIIDGKSYQKILQLSNSHILILESQNKVLNLQSYQPTKDLVKVEKIDNSAILTWRSDDNFRQQVLIPQNIDQFMDSILLYKTGSSGKKIQEEEVTLQKFENFQIQKLLDSVTYYEKSLEQELNPQTLNSLMDSYQQAIEYFSAVSDEDFKEYVMRLQTLLGREDVQKILSNKL</sequence>
<comment type="caution">
    <text evidence="1">The sequence shown here is derived from an EMBL/GenBank/DDBJ whole genome shotgun (WGS) entry which is preliminary data.</text>
</comment>
<dbReference type="CDD" id="cd00195">
    <property type="entry name" value="UBCc_UEV"/>
    <property type="match status" value="1"/>
</dbReference>
<evidence type="ECO:0000313" key="2">
    <source>
        <dbReference type="Proteomes" id="UP000688137"/>
    </source>
</evidence>
<accession>A0A8S1KNF5</accession>
<dbReference type="OMA" id="WRSDDNF"/>
<dbReference type="AlphaFoldDB" id="A0A8S1KNF5"/>
<proteinExistence type="predicted"/>
<gene>
    <name evidence="1" type="ORF">PPRIM_AZ9-3.1.T0250060</name>
</gene>
<evidence type="ECO:0000313" key="1">
    <source>
        <dbReference type="EMBL" id="CAD8056798.1"/>
    </source>
</evidence>
<dbReference type="EMBL" id="CAJJDM010000023">
    <property type="protein sequence ID" value="CAD8056798.1"/>
    <property type="molecule type" value="Genomic_DNA"/>
</dbReference>
<organism evidence="1 2">
    <name type="scientific">Paramecium primaurelia</name>
    <dbReference type="NCBI Taxonomy" id="5886"/>
    <lineage>
        <taxon>Eukaryota</taxon>
        <taxon>Sar</taxon>
        <taxon>Alveolata</taxon>
        <taxon>Ciliophora</taxon>
        <taxon>Intramacronucleata</taxon>
        <taxon>Oligohymenophorea</taxon>
        <taxon>Peniculida</taxon>
        <taxon>Parameciidae</taxon>
        <taxon>Paramecium</taxon>
    </lineage>
</organism>
<reference evidence="1" key="1">
    <citation type="submission" date="2021-01" db="EMBL/GenBank/DDBJ databases">
        <authorList>
            <consortium name="Genoscope - CEA"/>
            <person name="William W."/>
        </authorList>
    </citation>
    <scope>NUCLEOTIDE SEQUENCE</scope>
</reference>
<name>A0A8S1KNF5_PARPR</name>